<keyword evidence="3" id="KW-1185">Reference proteome</keyword>
<dbReference type="EMBL" id="JAAARO010000014">
    <property type="protein sequence ID" value="KAF5736362.1"/>
    <property type="molecule type" value="Genomic_DNA"/>
</dbReference>
<protein>
    <submittedName>
        <fullName evidence="2">Centrosomal protein</fullName>
    </submittedName>
</protein>
<evidence type="ECO:0000256" key="1">
    <source>
        <dbReference type="SAM" id="Coils"/>
    </source>
</evidence>
<accession>A0A7J7CQI1</accession>
<keyword evidence="1" id="KW-0175">Coiled coil</keyword>
<dbReference type="PANTHER" id="PTHR38378">
    <property type="entry name" value="MYOSIN HEAVY CHAIN-LIKE PROTEIN"/>
    <property type="match status" value="1"/>
</dbReference>
<evidence type="ECO:0000313" key="3">
    <source>
        <dbReference type="Proteomes" id="UP000593562"/>
    </source>
</evidence>
<dbReference type="PANTHER" id="PTHR38378:SF3">
    <property type="entry name" value="MYOSIN HEAVY CHAIN-LIKE PROTEIN"/>
    <property type="match status" value="1"/>
</dbReference>
<dbReference type="Proteomes" id="UP000593562">
    <property type="component" value="Unassembled WGS sequence"/>
</dbReference>
<dbReference type="AlphaFoldDB" id="A0A7J7CQI1"/>
<dbReference type="InParanoid" id="A0A7J7CQI1"/>
<comment type="caution">
    <text evidence="2">The sequence shown here is derived from an EMBL/GenBank/DDBJ whole genome shotgun (WGS) entry which is preliminary data.</text>
</comment>
<proteinExistence type="predicted"/>
<name>A0A7J7CQI1_TRIWF</name>
<reference evidence="2 3" key="1">
    <citation type="journal article" date="2020" name="Nat. Commun.">
        <title>Genome of Tripterygium wilfordii and identification of cytochrome P450 involved in triptolide biosynthesis.</title>
        <authorList>
            <person name="Tu L."/>
            <person name="Su P."/>
            <person name="Zhang Z."/>
            <person name="Gao L."/>
            <person name="Wang J."/>
            <person name="Hu T."/>
            <person name="Zhou J."/>
            <person name="Zhang Y."/>
            <person name="Zhao Y."/>
            <person name="Liu Y."/>
            <person name="Song Y."/>
            <person name="Tong Y."/>
            <person name="Lu Y."/>
            <person name="Yang J."/>
            <person name="Xu C."/>
            <person name="Jia M."/>
            <person name="Peters R.J."/>
            <person name="Huang L."/>
            <person name="Gao W."/>
        </authorList>
    </citation>
    <scope>NUCLEOTIDE SEQUENCE [LARGE SCALE GENOMIC DNA]</scope>
    <source>
        <strain evidence="3">cv. XIE 37</strain>
        <tissue evidence="2">Leaf</tissue>
    </source>
</reference>
<feature type="coiled-coil region" evidence="1">
    <location>
        <begin position="87"/>
        <end position="114"/>
    </location>
</feature>
<sequence length="231" mass="26382">MMTILDDVKSRVEKYQTFNTRRRAAFRRCNTELRPNHPMNDKKPTDLITDEKEKLRKHLSASLAARKSLEMMISGLGKEKKIMASELARKVSELNEMEELISDLKSQNENLLGKLQSCVKQHKEKKSSGGGDVQGNAALQERNKALSEQLMRSLDGYRYLKRKYKDLKEENVALHATMEEMGAEVMSGLDRVHRLKQRVGKGNDQAVDIDGEISELVHMFKGFSMKISKDV</sequence>
<gene>
    <name evidence="2" type="ORF">HS088_TW14G00504</name>
</gene>
<organism evidence="2 3">
    <name type="scientific">Tripterygium wilfordii</name>
    <name type="common">Thunder God vine</name>
    <dbReference type="NCBI Taxonomy" id="458696"/>
    <lineage>
        <taxon>Eukaryota</taxon>
        <taxon>Viridiplantae</taxon>
        <taxon>Streptophyta</taxon>
        <taxon>Embryophyta</taxon>
        <taxon>Tracheophyta</taxon>
        <taxon>Spermatophyta</taxon>
        <taxon>Magnoliopsida</taxon>
        <taxon>eudicotyledons</taxon>
        <taxon>Gunneridae</taxon>
        <taxon>Pentapetalae</taxon>
        <taxon>rosids</taxon>
        <taxon>fabids</taxon>
        <taxon>Celastrales</taxon>
        <taxon>Celastraceae</taxon>
        <taxon>Tripterygium</taxon>
    </lineage>
</organism>
<evidence type="ECO:0000313" key="2">
    <source>
        <dbReference type="EMBL" id="KAF5736362.1"/>
    </source>
</evidence>